<dbReference type="KEGG" id="aluc:AKAW2_20838S"/>
<dbReference type="GO" id="GO:0003746">
    <property type="term" value="F:translation elongation factor activity"/>
    <property type="evidence" value="ECO:0007669"/>
    <property type="project" value="UniProtKB-KW"/>
</dbReference>
<dbReference type="InterPro" id="IPR027417">
    <property type="entry name" value="P-loop_NTPase"/>
</dbReference>
<organism evidence="1 2">
    <name type="scientific">Aspergillus kawachii</name>
    <name type="common">White koji mold</name>
    <name type="synonym">Aspergillus awamori var. kawachi</name>
    <dbReference type="NCBI Taxonomy" id="1069201"/>
    <lineage>
        <taxon>Eukaryota</taxon>
        <taxon>Fungi</taxon>
        <taxon>Dikarya</taxon>
        <taxon>Ascomycota</taxon>
        <taxon>Pezizomycotina</taxon>
        <taxon>Eurotiomycetes</taxon>
        <taxon>Eurotiomycetidae</taxon>
        <taxon>Eurotiales</taxon>
        <taxon>Aspergillaceae</taxon>
        <taxon>Aspergillus</taxon>
        <taxon>Aspergillus subgen. Circumdati</taxon>
    </lineage>
</organism>
<reference evidence="1" key="2">
    <citation type="submission" date="2021-02" db="EMBL/GenBank/DDBJ databases">
        <title>Aspergillus luchuensis mut. kawachii IFO 4304 genome sequence.</title>
        <authorList>
            <person name="Mori K."/>
            <person name="Kadooka C."/>
            <person name="Goto M."/>
            <person name="Futagami T."/>
        </authorList>
    </citation>
    <scope>NUCLEOTIDE SEQUENCE</scope>
    <source>
        <strain evidence="1">IFO 4308</strain>
    </source>
</reference>
<dbReference type="InterPro" id="IPR047038">
    <property type="entry name" value="eEF3_chromodomain-like_sf"/>
</dbReference>
<evidence type="ECO:0000313" key="2">
    <source>
        <dbReference type="Proteomes" id="UP000661280"/>
    </source>
</evidence>
<dbReference type="EMBL" id="AP024426">
    <property type="protein sequence ID" value="BCR95898.1"/>
    <property type="molecule type" value="Genomic_DNA"/>
</dbReference>
<dbReference type="AlphaFoldDB" id="A0A7R7WSP4"/>
<dbReference type="FunFam" id="2.40.50.990:FF:000001">
    <property type="entry name" value="Elongation factor 3"/>
    <property type="match status" value="1"/>
</dbReference>
<keyword evidence="2" id="KW-1185">Reference proteome</keyword>
<protein>
    <submittedName>
        <fullName evidence="1">Translational elongation factor EF-1 alpha</fullName>
    </submittedName>
</protein>
<keyword evidence="1" id="KW-0648">Protein biosynthesis</keyword>
<accession>A0A7R7WSP4</accession>
<dbReference type="GeneID" id="64957223"/>
<keyword evidence="1" id="KW-0251">Elongation factor</keyword>
<sequence length="112" mass="12785">MSTQAPPLSCCKGILGKYATSCKGQGACIFLAFIEIDNHLDSTPSEYIQWRFQTGEDREAMDRANKIVTDEDEKAMDKIYKIEGQPRRVIGIHARRKFKNSYQYECSFSLGH</sequence>
<dbReference type="RefSeq" id="XP_041539664.1">
    <property type="nucleotide sequence ID" value="XM_041685595.1"/>
</dbReference>
<proteinExistence type="predicted"/>
<gene>
    <name evidence="1" type="primary">TEF3_2</name>
    <name evidence="1" type="ORF">AKAW2_20838S</name>
</gene>
<dbReference type="OrthoDB" id="193593at2759"/>
<dbReference type="Gene3D" id="3.40.50.300">
    <property type="entry name" value="P-loop containing nucleotide triphosphate hydrolases"/>
    <property type="match status" value="1"/>
</dbReference>
<evidence type="ECO:0000313" key="1">
    <source>
        <dbReference type="EMBL" id="BCR95898.1"/>
    </source>
</evidence>
<dbReference type="Proteomes" id="UP000661280">
    <property type="component" value="Chromosome 2"/>
</dbReference>
<reference evidence="1" key="1">
    <citation type="submission" date="2021-01" db="EMBL/GenBank/DDBJ databases">
        <authorList>
            <consortium name="Aspergillus luchuensis mut. kawachii IFO 4304 genome sequencing consortium"/>
            <person name="Kazuki M."/>
            <person name="Futagami T."/>
        </authorList>
    </citation>
    <scope>NUCLEOTIDE SEQUENCE</scope>
    <source>
        <strain evidence="1">IFO 4308</strain>
    </source>
</reference>
<dbReference type="Gene3D" id="2.40.50.990">
    <property type="match status" value="1"/>
</dbReference>
<name>A0A7R7WSP4_ASPKA</name>